<keyword evidence="1" id="KW-0732">Signal</keyword>
<dbReference type="InParanoid" id="A0A0D1CPU9"/>
<sequence>MKLTTSLLALGALLVGTASTEAAAVERPGPWSEIHHKNSIKHFKMFAAPSGSDLRSQKPVYDKCDVKFPSNKDYMYKYFADSHLLEFQKLGRHTVGINCPSCSPQEAGNLYLTKFNVYFECRSLDQRTG</sequence>
<gene>
    <name evidence="2" type="ORF">UMAG_10403</name>
</gene>
<dbReference type="OrthoDB" id="2549002at2759"/>
<dbReference type="Proteomes" id="UP000000561">
    <property type="component" value="Chromosome 8"/>
</dbReference>
<dbReference type="GeneID" id="23566443"/>
<feature type="signal peptide" evidence="1">
    <location>
        <begin position="1"/>
        <end position="22"/>
    </location>
</feature>
<dbReference type="eggNOG" id="ENOG502THTX">
    <property type="taxonomic scope" value="Eukaryota"/>
</dbReference>
<evidence type="ECO:0000313" key="3">
    <source>
        <dbReference type="Proteomes" id="UP000000561"/>
    </source>
</evidence>
<dbReference type="EMBL" id="CM003147">
    <property type="protein sequence ID" value="KIS68628.1"/>
    <property type="molecule type" value="Genomic_DNA"/>
</dbReference>
<dbReference type="RefSeq" id="XP_011389789.1">
    <property type="nucleotide sequence ID" value="XM_011391487.1"/>
</dbReference>
<dbReference type="VEuPathDB" id="FungiDB:UMAG_10403"/>
<evidence type="ECO:0000313" key="2">
    <source>
        <dbReference type="EMBL" id="KIS68628.1"/>
    </source>
</evidence>
<dbReference type="AlphaFoldDB" id="A0A0D1CPU9"/>
<name>A0A0D1CPU9_MYCMD</name>
<protein>
    <submittedName>
        <fullName evidence="2">Uncharacterized protein</fullName>
    </submittedName>
</protein>
<proteinExistence type="predicted"/>
<organism evidence="2 3">
    <name type="scientific">Mycosarcoma maydis</name>
    <name type="common">Corn smut fungus</name>
    <name type="synonym">Ustilago maydis</name>
    <dbReference type="NCBI Taxonomy" id="5270"/>
    <lineage>
        <taxon>Eukaryota</taxon>
        <taxon>Fungi</taxon>
        <taxon>Dikarya</taxon>
        <taxon>Basidiomycota</taxon>
        <taxon>Ustilaginomycotina</taxon>
        <taxon>Ustilaginomycetes</taxon>
        <taxon>Ustilaginales</taxon>
        <taxon>Ustilaginaceae</taxon>
        <taxon>Mycosarcoma</taxon>
    </lineage>
</organism>
<feature type="chain" id="PRO_5002228899" evidence="1">
    <location>
        <begin position="23"/>
        <end position="129"/>
    </location>
</feature>
<keyword evidence="3" id="KW-1185">Reference proteome</keyword>
<dbReference type="KEGG" id="uma:UMAG_10403"/>
<accession>A0A0D1CPU9</accession>
<evidence type="ECO:0000256" key="1">
    <source>
        <dbReference type="SAM" id="SignalP"/>
    </source>
</evidence>
<reference evidence="2 3" key="1">
    <citation type="journal article" date="2006" name="Nature">
        <title>Insights from the genome of the biotrophic fungal plant pathogen Ustilago maydis.</title>
        <authorList>
            <person name="Kamper J."/>
            <person name="Kahmann R."/>
            <person name="Bolker M."/>
            <person name="Ma L.J."/>
            <person name="Brefort T."/>
            <person name="Saville B.J."/>
            <person name="Banuett F."/>
            <person name="Kronstad J.W."/>
            <person name="Gold S.E."/>
            <person name="Muller O."/>
            <person name="Perlin M.H."/>
            <person name="Wosten H.A."/>
            <person name="de Vries R."/>
            <person name="Ruiz-Herrera J."/>
            <person name="Reynaga-Pena C.G."/>
            <person name="Snetselaar K."/>
            <person name="McCann M."/>
            <person name="Perez-Martin J."/>
            <person name="Feldbrugge M."/>
            <person name="Basse C.W."/>
            <person name="Steinberg G."/>
            <person name="Ibeas J.I."/>
            <person name="Holloman W."/>
            <person name="Guzman P."/>
            <person name="Farman M."/>
            <person name="Stajich J.E."/>
            <person name="Sentandreu R."/>
            <person name="Gonzalez-Prieto J.M."/>
            <person name="Kennell J.C."/>
            <person name="Molina L."/>
            <person name="Schirawski J."/>
            <person name="Mendoza-Mendoza A."/>
            <person name="Greilinger D."/>
            <person name="Munch K."/>
            <person name="Rossel N."/>
            <person name="Scherer M."/>
            <person name="Vranes M."/>
            <person name="Ladendorf O."/>
            <person name="Vincon V."/>
            <person name="Fuchs U."/>
            <person name="Sandrock B."/>
            <person name="Meng S."/>
            <person name="Ho E.C."/>
            <person name="Cahill M.J."/>
            <person name="Boyce K.J."/>
            <person name="Klose J."/>
            <person name="Klosterman S.J."/>
            <person name="Deelstra H.J."/>
            <person name="Ortiz-Castellanos L."/>
            <person name="Li W."/>
            <person name="Sanchez-Alonso P."/>
            <person name="Schreier P.H."/>
            <person name="Hauser-Hahn I."/>
            <person name="Vaupel M."/>
            <person name="Koopmann E."/>
            <person name="Friedrich G."/>
            <person name="Voss H."/>
            <person name="Schluter T."/>
            <person name="Margolis J."/>
            <person name="Platt D."/>
            <person name="Swimmer C."/>
            <person name="Gnirke A."/>
            <person name="Chen F."/>
            <person name="Vysotskaia V."/>
            <person name="Mannhaupt G."/>
            <person name="Guldener U."/>
            <person name="Munsterkotter M."/>
            <person name="Haase D."/>
            <person name="Oesterheld M."/>
            <person name="Mewes H.W."/>
            <person name="Mauceli E.W."/>
            <person name="DeCaprio D."/>
            <person name="Wade C.M."/>
            <person name="Butler J."/>
            <person name="Young S."/>
            <person name="Jaffe D.B."/>
            <person name="Calvo S."/>
            <person name="Nusbaum C."/>
            <person name="Galagan J."/>
            <person name="Birren B.W."/>
        </authorList>
    </citation>
    <scope>NUCLEOTIDE SEQUENCE [LARGE SCALE GENOMIC DNA]</scope>
    <source>
        <strain evidence="3">DSM 14603 / FGSC 9021 / UM521</strain>
    </source>
</reference>